<feature type="transmembrane region" description="Helical" evidence="7">
    <location>
        <begin position="174"/>
        <end position="194"/>
    </location>
</feature>
<evidence type="ECO:0000256" key="1">
    <source>
        <dbReference type="ARBA" id="ARBA00004141"/>
    </source>
</evidence>
<dbReference type="PANTHER" id="PTHR10231">
    <property type="entry name" value="NUCLEOTIDE-SUGAR TRANSMEMBRANE TRANSPORTER"/>
    <property type="match status" value="1"/>
</dbReference>
<dbReference type="eggNOG" id="KOG2234">
    <property type="taxonomic scope" value="Eukaryota"/>
</dbReference>
<evidence type="ECO:0000256" key="2">
    <source>
        <dbReference type="ARBA" id="ARBA00009976"/>
    </source>
</evidence>
<dbReference type="NCBIfam" id="TIGR00803">
    <property type="entry name" value="nst"/>
    <property type="match status" value="1"/>
</dbReference>
<protein>
    <recommendedName>
        <fullName evidence="10">UDP-galactose translocator</fullName>
    </recommendedName>
</protein>
<feature type="transmembrane region" description="Helical" evidence="7">
    <location>
        <begin position="12"/>
        <end position="32"/>
    </location>
</feature>
<feature type="transmembrane region" description="Helical" evidence="7">
    <location>
        <begin position="143"/>
        <end position="162"/>
    </location>
</feature>
<dbReference type="AlphaFoldDB" id="A0A1X7VBM7"/>
<comment type="subcellular location">
    <subcellularLocation>
        <location evidence="1">Membrane</location>
        <topology evidence="1">Multi-pass membrane protein</topology>
    </subcellularLocation>
</comment>
<dbReference type="InterPro" id="IPR037185">
    <property type="entry name" value="EmrE-like"/>
</dbReference>
<dbReference type="OMA" id="IEEDMMT"/>
<evidence type="ECO:0008006" key="10">
    <source>
        <dbReference type="Google" id="ProtNLM"/>
    </source>
</evidence>
<evidence type="ECO:0000313" key="8">
    <source>
        <dbReference type="EnsemblMetazoa" id="Aqu2.1.37431_001"/>
    </source>
</evidence>
<keyword evidence="5 7" id="KW-1133">Transmembrane helix</keyword>
<proteinExistence type="inferred from homology"/>
<dbReference type="InParanoid" id="A0A1X7VBM7"/>
<comment type="similarity">
    <text evidence="2">Belongs to the nucleotide-sugar transporter family. SLC35A subfamily.</text>
</comment>
<dbReference type="InterPro" id="IPR007271">
    <property type="entry name" value="Nuc_sug_transpt"/>
</dbReference>
<dbReference type="EnsemblMetazoa" id="XM_019994159.1">
    <property type="protein sequence ID" value="XP_019849718.1"/>
    <property type="gene ID" value="LOC100641754"/>
</dbReference>
<keyword evidence="9" id="KW-1185">Reference proteome</keyword>
<dbReference type="Proteomes" id="UP000007879">
    <property type="component" value="Unassembled WGS sequence"/>
</dbReference>
<dbReference type="SUPFAM" id="SSF103481">
    <property type="entry name" value="Multidrug resistance efflux transporter EmrE"/>
    <property type="match status" value="1"/>
</dbReference>
<reference evidence="9" key="1">
    <citation type="journal article" date="2010" name="Nature">
        <title>The Amphimedon queenslandica genome and the evolution of animal complexity.</title>
        <authorList>
            <person name="Srivastava M."/>
            <person name="Simakov O."/>
            <person name="Chapman J."/>
            <person name="Fahey B."/>
            <person name="Gauthier M.E."/>
            <person name="Mitros T."/>
            <person name="Richards G.S."/>
            <person name="Conaco C."/>
            <person name="Dacre M."/>
            <person name="Hellsten U."/>
            <person name="Larroux C."/>
            <person name="Putnam N.H."/>
            <person name="Stanke M."/>
            <person name="Adamska M."/>
            <person name="Darling A."/>
            <person name="Degnan S.M."/>
            <person name="Oakley T.H."/>
            <person name="Plachetzki D.C."/>
            <person name="Zhai Y."/>
            <person name="Adamski M."/>
            <person name="Calcino A."/>
            <person name="Cummins S.F."/>
            <person name="Goodstein D.M."/>
            <person name="Harris C."/>
            <person name="Jackson D.J."/>
            <person name="Leys S.P."/>
            <person name="Shu S."/>
            <person name="Woodcroft B.J."/>
            <person name="Vervoort M."/>
            <person name="Kosik K.S."/>
            <person name="Manning G."/>
            <person name="Degnan B.M."/>
            <person name="Rokhsar D.S."/>
        </authorList>
    </citation>
    <scope>NUCLEOTIDE SEQUENCE [LARGE SCALE GENOMIC DNA]</scope>
</reference>
<dbReference type="GO" id="GO:0000139">
    <property type="term" value="C:Golgi membrane"/>
    <property type="evidence" value="ECO:0007669"/>
    <property type="project" value="InterPro"/>
</dbReference>
<sequence length="338" mass="36971">MNKEKAGGLKYASLFILTIQNALLILSMRYSRIQVGEMYISTTAVVLSETLKLFTCVVILFISEKKGLIEFTAYLFQSVIVNWRDTLKLSVPALVYMVQNNLQYIAVSNLDPAVFQVTYQLKILTTAVFSVIMLQKTLTRTQWGSLFLLFIGVTLVQLKLASSNESENENNSQIVGLLAVIVSCLSSGFAGVYVEKMIKGGGASLWMRNIQLSLFGSLTAVLGMLMNDGGAVMSLGFFYGYNFLVFFVVFQQALGGLIVSVVMKYADNILKGFSTSLSIIISCVVSVFVFSFVISTYFVIGCSLVLIAIYLYGRYQPTSPSLPQIVSSPSAPNVAAGN</sequence>
<feature type="transmembrane region" description="Helical" evidence="7">
    <location>
        <begin position="238"/>
        <end position="262"/>
    </location>
</feature>
<dbReference type="Pfam" id="PF04142">
    <property type="entry name" value="Nuc_sug_transp"/>
    <property type="match status" value="1"/>
</dbReference>
<dbReference type="PIRSF" id="PIRSF005799">
    <property type="entry name" value="UDP-gal_transpt"/>
    <property type="match status" value="1"/>
</dbReference>
<evidence type="ECO:0000313" key="9">
    <source>
        <dbReference type="Proteomes" id="UP000007879"/>
    </source>
</evidence>
<keyword evidence="4 7" id="KW-0812">Transmembrane</keyword>
<evidence type="ECO:0000256" key="6">
    <source>
        <dbReference type="ARBA" id="ARBA00023136"/>
    </source>
</evidence>
<accession>A0A1X7VBM7</accession>
<evidence type="ECO:0000256" key="5">
    <source>
        <dbReference type="ARBA" id="ARBA00022989"/>
    </source>
</evidence>
<dbReference type="GO" id="GO:0015165">
    <property type="term" value="F:pyrimidine nucleotide-sugar transmembrane transporter activity"/>
    <property type="evidence" value="ECO:0007669"/>
    <property type="project" value="InterPro"/>
</dbReference>
<keyword evidence="6 7" id="KW-0472">Membrane</keyword>
<dbReference type="KEGG" id="aqu:100641754"/>
<feature type="transmembrane region" description="Helical" evidence="7">
    <location>
        <begin position="206"/>
        <end position="226"/>
    </location>
</feature>
<keyword evidence="3" id="KW-0813">Transport</keyword>
<gene>
    <name evidence="8" type="primary">100641754</name>
</gene>
<dbReference type="EnsemblMetazoa" id="Aqu2.1.37431_001">
    <property type="protein sequence ID" value="Aqu2.1.37431_001"/>
    <property type="gene ID" value="Aqu2.1.37431"/>
</dbReference>
<reference evidence="8" key="2">
    <citation type="submission" date="2017-05" db="UniProtKB">
        <authorList>
            <consortium name="EnsemblMetazoa"/>
        </authorList>
    </citation>
    <scope>IDENTIFICATION</scope>
</reference>
<feature type="transmembrane region" description="Helical" evidence="7">
    <location>
        <begin position="38"/>
        <end position="62"/>
    </location>
</feature>
<evidence type="ECO:0000256" key="3">
    <source>
        <dbReference type="ARBA" id="ARBA00022597"/>
    </source>
</evidence>
<name>A0A1X7VBM7_AMPQE</name>
<evidence type="ECO:0000256" key="7">
    <source>
        <dbReference type="SAM" id="Phobius"/>
    </source>
</evidence>
<feature type="transmembrane region" description="Helical" evidence="7">
    <location>
        <begin position="269"/>
        <end position="290"/>
    </location>
</feature>
<keyword evidence="3" id="KW-0762">Sugar transport</keyword>
<evidence type="ECO:0000256" key="4">
    <source>
        <dbReference type="ARBA" id="ARBA00022692"/>
    </source>
</evidence>
<dbReference type="OrthoDB" id="408493at2759"/>
<organism evidence="8">
    <name type="scientific">Amphimedon queenslandica</name>
    <name type="common">Sponge</name>
    <dbReference type="NCBI Taxonomy" id="400682"/>
    <lineage>
        <taxon>Eukaryota</taxon>
        <taxon>Metazoa</taxon>
        <taxon>Porifera</taxon>
        <taxon>Demospongiae</taxon>
        <taxon>Heteroscleromorpha</taxon>
        <taxon>Haplosclerida</taxon>
        <taxon>Niphatidae</taxon>
        <taxon>Amphimedon</taxon>
    </lineage>
</organism>